<dbReference type="eggNOG" id="COG1937">
    <property type="taxonomic scope" value="Bacteria"/>
</dbReference>
<protein>
    <recommendedName>
        <fullName evidence="4">Copper-sensing transcriptional repressor CsoR</fullName>
    </recommendedName>
</protein>
<reference evidence="2 3" key="1">
    <citation type="submission" date="2010-08" db="EMBL/GenBank/DDBJ databases">
        <authorList>
            <consortium name="US DOE Joint Genome Institute (JGI-PGF)"/>
            <person name="Lucas S."/>
            <person name="Copeland A."/>
            <person name="Lapidus A."/>
            <person name="Cheng J.-F."/>
            <person name="Bruce D."/>
            <person name="Goodwin L."/>
            <person name="Pitluck S."/>
            <person name="Land M.L."/>
            <person name="Hauser L."/>
            <person name="Chang Y.-J."/>
            <person name="Anderson I.J."/>
            <person name="Johnson E."/>
            <person name="Mulhopadhyay B."/>
            <person name="Kyrpides N."/>
            <person name="Woyke T.J."/>
        </authorList>
    </citation>
    <scope>NUCLEOTIDE SEQUENCE [LARGE SCALE GENOMIC DNA]</scope>
    <source>
        <strain evidence="2 3">6</strain>
    </source>
</reference>
<dbReference type="InterPro" id="IPR038390">
    <property type="entry name" value="Metal_Tscrpt_repr_sf"/>
</dbReference>
<dbReference type="PANTHER" id="PTHR33677">
    <property type="entry name" value="TRANSCRIPTIONAL REPRESSOR FRMR-RELATED"/>
    <property type="match status" value="1"/>
</dbReference>
<dbReference type="GO" id="GO:0003677">
    <property type="term" value="F:DNA binding"/>
    <property type="evidence" value="ECO:0007669"/>
    <property type="project" value="InterPro"/>
</dbReference>
<dbReference type="STRING" id="633697.EubceDRAFT1_1657"/>
<name>I5AUG6_EUBC6</name>
<evidence type="ECO:0000313" key="3">
    <source>
        <dbReference type="Proteomes" id="UP000005753"/>
    </source>
</evidence>
<accession>I5AUG6</accession>
<dbReference type="CDD" id="cd10158">
    <property type="entry name" value="CsoR-like_DUF156_1"/>
    <property type="match status" value="1"/>
</dbReference>
<proteinExistence type="predicted"/>
<dbReference type="GO" id="GO:0046872">
    <property type="term" value="F:metal ion binding"/>
    <property type="evidence" value="ECO:0007669"/>
    <property type="project" value="InterPro"/>
</dbReference>
<reference evidence="2 3" key="2">
    <citation type="submission" date="2012-02" db="EMBL/GenBank/DDBJ databases">
        <title>Improved High-Quality Draft sequence of Eubacterium cellulosolvens 6.</title>
        <authorList>
            <consortium name="US DOE Joint Genome Institute"/>
            <person name="Lucas S."/>
            <person name="Han J."/>
            <person name="Lapidus A."/>
            <person name="Cheng J.-F."/>
            <person name="Goodwin L."/>
            <person name="Pitluck S."/>
            <person name="Peters L."/>
            <person name="Mikhailova N."/>
            <person name="Gu W."/>
            <person name="Detter J.C."/>
            <person name="Han C."/>
            <person name="Tapia R."/>
            <person name="Land M."/>
            <person name="Hauser L."/>
            <person name="Kyrpides N."/>
            <person name="Ivanova N."/>
            <person name="Pagani I."/>
            <person name="Johnson E."/>
            <person name="Mukhopadhyay B."/>
            <person name="Anderson I."/>
            <person name="Woyke T."/>
        </authorList>
    </citation>
    <scope>NUCLEOTIDE SEQUENCE [LARGE SCALE GENOMIC DNA]</scope>
    <source>
        <strain evidence="2 3">6</strain>
    </source>
</reference>
<evidence type="ECO:0000313" key="2">
    <source>
        <dbReference type="EMBL" id="EIM57439.1"/>
    </source>
</evidence>
<evidence type="ECO:0000256" key="1">
    <source>
        <dbReference type="SAM" id="MobiDB-lite"/>
    </source>
</evidence>
<feature type="region of interest" description="Disordered" evidence="1">
    <location>
        <begin position="26"/>
        <end position="92"/>
    </location>
</feature>
<feature type="compositionally biased region" description="Basic and acidic residues" evidence="1">
    <location>
        <begin position="26"/>
        <end position="78"/>
    </location>
</feature>
<dbReference type="PANTHER" id="PTHR33677:SF3">
    <property type="entry name" value="COPPER-SENSING TRANSCRIPTIONAL REPRESSOR RICR"/>
    <property type="match status" value="1"/>
</dbReference>
<sequence length="176" mass="19998">MNNHTDEPKAGSGHYHTHSDGTTYFHCHDDRETHGHHEDSSAVHSHEHTHENGMVHSHEHAHDNAEAHDHEHNHEHVHAHGHTHSHTHTHDPKDIRKIVNRLSRSIGHLESVKRMVENNVDCSDVLIQIAAVRAELTNAGKLLLKEHLEHCIVEAVAENDPVAIQKMNEAIDKFMK</sequence>
<dbReference type="AlphaFoldDB" id="I5AUG6"/>
<dbReference type="EMBL" id="CM001487">
    <property type="protein sequence ID" value="EIM57439.1"/>
    <property type="molecule type" value="Genomic_DNA"/>
</dbReference>
<dbReference type="HOGENOM" id="CLU_130332_4_1_9"/>
<evidence type="ECO:0008006" key="4">
    <source>
        <dbReference type="Google" id="ProtNLM"/>
    </source>
</evidence>
<organism evidence="2 3">
    <name type="scientific">Eubacterium cellulosolvens (strain ATCC 43171 / JCM 9499 / 6)</name>
    <name type="common">Cillobacterium cellulosolvens</name>
    <dbReference type="NCBI Taxonomy" id="633697"/>
    <lineage>
        <taxon>Bacteria</taxon>
        <taxon>Bacillati</taxon>
        <taxon>Bacillota</taxon>
        <taxon>Clostridia</taxon>
        <taxon>Eubacteriales</taxon>
        <taxon>Eubacteriaceae</taxon>
        <taxon>Eubacterium</taxon>
    </lineage>
</organism>
<dbReference type="InterPro" id="IPR003735">
    <property type="entry name" value="Metal_Tscrpt_repr"/>
</dbReference>
<dbReference type="GO" id="GO:0045892">
    <property type="term" value="P:negative regulation of DNA-templated transcription"/>
    <property type="evidence" value="ECO:0007669"/>
    <property type="project" value="UniProtKB-ARBA"/>
</dbReference>
<dbReference type="Proteomes" id="UP000005753">
    <property type="component" value="Chromosome"/>
</dbReference>
<dbReference type="Pfam" id="PF02583">
    <property type="entry name" value="Trns_repr_metal"/>
    <property type="match status" value="1"/>
</dbReference>
<dbReference type="Gene3D" id="1.20.58.1000">
    <property type="entry name" value="Metal-sensitive repressor, helix protomer"/>
    <property type="match status" value="1"/>
</dbReference>
<gene>
    <name evidence="2" type="ORF">EubceDRAFT1_1657</name>
</gene>
<keyword evidence="3" id="KW-1185">Reference proteome</keyword>